<dbReference type="RefSeq" id="WP_006101910.1">
    <property type="nucleotide sequence ID" value="NZ_DS989852.1"/>
</dbReference>
<feature type="domain" description="Protein kinase" evidence="8">
    <location>
        <begin position="14"/>
        <end position="268"/>
    </location>
</feature>
<evidence type="ECO:0000256" key="5">
    <source>
        <dbReference type="ARBA" id="ARBA00022840"/>
    </source>
</evidence>
<evidence type="ECO:0000256" key="4">
    <source>
        <dbReference type="ARBA" id="ARBA00022777"/>
    </source>
</evidence>
<evidence type="ECO:0000256" key="2">
    <source>
        <dbReference type="ARBA" id="ARBA00022679"/>
    </source>
</evidence>
<dbReference type="EMBL" id="DS989852">
    <property type="protein sequence ID" value="EDX74579.1"/>
    <property type="molecule type" value="Genomic_DNA"/>
</dbReference>
<feature type="compositionally biased region" description="Low complexity" evidence="6">
    <location>
        <begin position="318"/>
        <end position="328"/>
    </location>
</feature>
<dbReference type="eggNOG" id="COG0515">
    <property type="taxonomic scope" value="Bacteria"/>
</dbReference>
<dbReference type="EC" id="2.7.11.1" evidence="1"/>
<keyword evidence="2" id="KW-0808">Transferase</keyword>
<organism evidence="9 10">
    <name type="scientific">Coleofasciculus chthonoplastes PCC 7420</name>
    <dbReference type="NCBI Taxonomy" id="118168"/>
    <lineage>
        <taxon>Bacteria</taxon>
        <taxon>Bacillati</taxon>
        <taxon>Cyanobacteriota</taxon>
        <taxon>Cyanophyceae</taxon>
        <taxon>Coleofasciculales</taxon>
        <taxon>Coleofasciculaceae</taxon>
        <taxon>Coleofasciculus</taxon>
    </lineage>
</organism>
<dbReference type="STRING" id="118168.MC7420_6057"/>
<dbReference type="HOGENOM" id="CLU_000288_63_44_3"/>
<dbReference type="Proteomes" id="UP000003835">
    <property type="component" value="Unassembled WGS sequence"/>
</dbReference>
<accession>B4VU05</accession>
<evidence type="ECO:0000256" key="1">
    <source>
        <dbReference type="ARBA" id="ARBA00012513"/>
    </source>
</evidence>
<gene>
    <name evidence="9" type="ORF">MC7420_6057</name>
</gene>
<dbReference type="OrthoDB" id="581647at2"/>
<evidence type="ECO:0000256" key="3">
    <source>
        <dbReference type="ARBA" id="ARBA00022741"/>
    </source>
</evidence>
<dbReference type="GO" id="GO:0004674">
    <property type="term" value="F:protein serine/threonine kinase activity"/>
    <property type="evidence" value="ECO:0007669"/>
    <property type="project" value="UniProtKB-EC"/>
</dbReference>
<evidence type="ECO:0000256" key="6">
    <source>
        <dbReference type="SAM" id="MobiDB-lite"/>
    </source>
</evidence>
<name>B4VU05_9CYAN</name>
<protein>
    <recommendedName>
        <fullName evidence="1">non-specific serine/threonine protein kinase</fullName>
        <ecNumber evidence="1">2.7.11.1</ecNumber>
    </recommendedName>
</protein>
<evidence type="ECO:0000313" key="9">
    <source>
        <dbReference type="EMBL" id="EDX74579.1"/>
    </source>
</evidence>
<feature type="transmembrane region" description="Helical" evidence="7">
    <location>
        <begin position="283"/>
        <end position="304"/>
    </location>
</feature>
<dbReference type="GO" id="GO:0005524">
    <property type="term" value="F:ATP binding"/>
    <property type="evidence" value="ECO:0007669"/>
    <property type="project" value="UniProtKB-KW"/>
</dbReference>
<dbReference type="PANTHER" id="PTHR43289:SF6">
    <property type="entry name" value="SERINE_THREONINE-PROTEIN KINASE NEKL-3"/>
    <property type="match status" value="1"/>
</dbReference>
<dbReference type="PANTHER" id="PTHR43289">
    <property type="entry name" value="MITOGEN-ACTIVATED PROTEIN KINASE KINASE KINASE 20-RELATED"/>
    <property type="match status" value="1"/>
</dbReference>
<feature type="region of interest" description="Disordered" evidence="6">
    <location>
        <begin position="318"/>
        <end position="338"/>
    </location>
</feature>
<dbReference type="SMART" id="SM00220">
    <property type="entry name" value="S_TKc"/>
    <property type="match status" value="1"/>
</dbReference>
<dbReference type="Pfam" id="PF00069">
    <property type="entry name" value="Pkinase"/>
    <property type="match status" value="1"/>
</dbReference>
<keyword evidence="4" id="KW-0418">Kinase</keyword>
<keyword evidence="7" id="KW-0472">Membrane</keyword>
<dbReference type="AlphaFoldDB" id="B4VU05"/>
<dbReference type="InterPro" id="IPR000719">
    <property type="entry name" value="Prot_kinase_dom"/>
</dbReference>
<keyword evidence="3" id="KW-0547">Nucleotide-binding</keyword>
<keyword evidence="5" id="KW-0067">ATP-binding</keyword>
<evidence type="ECO:0000313" key="10">
    <source>
        <dbReference type="Proteomes" id="UP000003835"/>
    </source>
</evidence>
<dbReference type="SUPFAM" id="SSF56112">
    <property type="entry name" value="Protein kinase-like (PK-like)"/>
    <property type="match status" value="1"/>
</dbReference>
<sequence>MAWTIGQKLHNGQYTIEKTLGKAGFSITYLATDAQGNELVIKTLNEDRLKKLTPLRRESLKCKFVNEARRLEGCQHPHVIKVYKTFVEGQFFCLAMEYIRGKSLGNLSQRVLPEKEALSYIQQMGEALIAAHQQGLLHQNVKPANIMVRAGQYQAVLIDFDLGGKFEYPLTLGWQDEVFAPIELKSKTRSRGTFTDVYSLAATLYVLLTGKLPPTSSDRQKGKADLIPPKQINSQISQRVNKAILAGMKLEPEARPKSVLDWLKLLGLQREGVISGLGKKPRWAMVVGILGVVGIVAGVVSASLGGTGFWDKIIPESSPDVNPSVSSPLYLKSPETEE</sequence>
<keyword evidence="7" id="KW-0812">Transmembrane</keyword>
<keyword evidence="7" id="KW-1133">Transmembrane helix</keyword>
<dbReference type="PROSITE" id="PS50011">
    <property type="entry name" value="PROTEIN_KINASE_DOM"/>
    <property type="match status" value="1"/>
</dbReference>
<dbReference type="InterPro" id="IPR011009">
    <property type="entry name" value="Kinase-like_dom_sf"/>
</dbReference>
<dbReference type="Gene3D" id="1.10.510.10">
    <property type="entry name" value="Transferase(Phosphotransferase) domain 1"/>
    <property type="match status" value="1"/>
</dbReference>
<reference evidence="9 10" key="1">
    <citation type="submission" date="2008-07" db="EMBL/GenBank/DDBJ databases">
        <authorList>
            <person name="Tandeau de Marsac N."/>
            <person name="Ferriera S."/>
            <person name="Johnson J."/>
            <person name="Kravitz S."/>
            <person name="Beeson K."/>
            <person name="Sutton G."/>
            <person name="Rogers Y.-H."/>
            <person name="Friedman R."/>
            <person name="Frazier M."/>
            <person name="Venter J.C."/>
        </authorList>
    </citation>
    <scope>NUCLEOTIDE SEQUENCE [LARGE SCALE GENOMIC DNA]</scope>
    <source>
        <strain evidence="9 10">PCC 7420</strain>
    </source>
</reference>
<keyword evidence="10" id="KW-1185">Reference proteome</keyword>
<evidence type="ECO:0000259" key="8">
    <source>
        <dbReference type="PROSITE" id="PS50011"/>
    </source>
</evidence>
<dbReference type="CDD" id="cd14014">
    <property type="entry name" value="STKc_PknB_like"/>
    <property type="match status" value="1"/>
</dbReference>
<evidence type="ECO:0000256" key="7">
    <source>
        <dbReference type="SAM" id="Phobius"/>
    </source>
</evidence>
<proteinExistence type="predicted"/>